<proteinExistence type="predicted"/>
<organism evidence="5 6">
    <name type="scientific">Paenibacillus turicensis</name>
    <dbReference type="NCBI Taxonomy" id="160487"/>
    <lineage>
        <taxon>Bacteria</taxon>
        <taxon>Bacillati</taxon>
        <taxon>Bacillota</taxon>
        <taxon>Bacilli</taxon>
        <taxon>Bacillales</taxon>
        <taxon>Paenibacillaceae</taxon>
        <taxon>Paenibacillus</taxon>
    </lineage>
</organism>
<dbReference type="SUPFAM" id="SSF56281">
    <property type="entry name" value="Metallo-hydrolase/oxidoreductase"/>
    <property type="match status" value="1"/>
</dbReference>
<protein>
    <submittedName>
        <fullName evidence="5">Glyoxylase-like metal-dependent hydrolase (Beta-lactamase superfamily II)</fullName>
    </submittedName>
</protein>
<dbReference type="RefSeq" id="WP_210087395.1">
    <property type="nucleotide sequence ID" value="NZ_JAGGKG010000001.1"/>
</dbReference>
<comment type="function">
    <text evidence="2">Counteracts the endogenous Pycsar antiviral defense system. Phosphodiesterase that enables metal-dependent hydrolysis of host cyclic nucleotide Pycsar defense signals such as cCMP and cUMP.</text>
</comment>
<evidence type="ECO:0000313" key="5">
    <source>
        <dbReference type="EMBL" id="MBP1903729.1"/>
    </source>
</evidence>
<evidence type="ECO:0000256" key="1">
    <source>
        <dbReference type="ARBA" id="ARBA00034221"/>
    </source>
</evidence>
<comment type="caution">
    <text evidence="5">The sequence shown here is derived from an EMBL/GenBank/DDBJ whole genome shotgun (WGS) entry which is preliminary data.</text>
</comment>
<dbReference type="InterPro" id="IPR050855">
    <property type="entry name" value="NDM-1-like"/>
</dbReference>
<dbReference type="Pfam" id="PF00753">
    <property type="entry name" value="Lactamase_B"/>
    <property type="match status" value="2"/>
</dbReference>
<dbReference type="CDD" id="cd16282">
    <property type="entry name" value="metallo-hydrolase-like_MBL-fold"/>
    <property type="match status" value="1"/>
</dbReference>
<dbReference type="SMART" id="SM00849">
    <property type="entry name" value="Lactamase_B"/>
    <property type="match status" value="1"/>
</dbReference>
<comment type="catalytic activity">
    <reaction evidence="3">
        <text>3',5'-cyclic UMP + H2O = UMP + H(+)</text>
        <dbReference type="Rhea" id="RHEA:70575"/>
        <dbReference type="ChEBI" id="CHEBI:15377"/>
        <dbReference type="ChEBI" id="CHEBI:15378"/>
        <dbReference type="ChEBI" id="CHEBI:57865"/>
        <dbReference type="ChEBI" id="CHEBI:184387"/>
    </reaction>
    <physiologicalReaction direction="left-to-right" evidence="3">
        <dbReference type="Rhea" id="RHEA:70576"/>
    </physiologicalReaction>
</comment>
<dbReference type="EMBL" id="JAGGKG010000001">
    <property type="protein sequence ID" value="MBP1903729.1"/>
    <property type="molecule type" value="Genomic_DNA"/>
</dbReference>
<comment type="catalytic activity">
    <reaction evidence="1">
        <text>3',5'-cyclic CMP + H2O = CMP + H(+)</text>
        <dbReference type="Rhea" id="RHEA:72675"/>
        <dbReference type="ChEBI" id="CHEBI:15377"/>
        <dbReference type="ChEBI" id="CHEBI:15378"/>
        <dbReference type="ChEBI" id="CHEBI:58003"/>
        <dbReference type="ChEBI" id="CHEBI:60377"/>
    </reaction>
    <physiologicalReaction direction="left-to-right" evidence="1">
        <dbReference type="Rhea" id="RHEA:72676"/>
    </physiologicalReaction>
</comment>
<name>A0ABS4FMC3_9BACL</name>
<evidence type="ECO:0000256" key="3">
    <source>
        <dbReference type="ARBA" id="ARBA00048505"/>
    </source>
</evidence>
<evidence type="ECO:0000256" key="2">
    <source>
        <dbReference type="ARBA" id="ARBA00034301"/>
    </source>
</evidence>
<sequence length="313" mass="35465">MESRHFTIEEVTSGVYACIATERGGAMSNAGIIDMGEFGLIFDTFNTPQAGEDLRAVAMELLGKPIKYVINSHWHGDHMRGNQSFKDAVIISSSNTRDMMINTQDSWLSRMKPLLPNLEQDIEQASFDILAEQDEIKKNQLITHQCFLEELKQSICTLSITLPTITYDKKMCIHGTPHTVEVISMGQAHTLCDSILYIPEKSIIFAGDIVSSYNHPLFSDGNHLDWLQVLNELETMGEHTIVPGHGTVVNTSYLIHLKKYIQELIEISKQEIEHHGDDFDCKQVEMPNAYAGWGAPDVFYRNLEFLKQFYQAH</sequence>
<dbReference type="PANTHER" id="PTHR42951:SF4">
    <property type="entry name" value="ACYL-COENZYME A THIOESTERASE MBLAC2"/>
    <property type="match status" value="1"/>
</dbReference>
<keyword evidence="6" id="KW-1185">Reference proteome</keyword>
<dbReference type="Gene3D" id="3.60.15.10">
    <property type="entry name" value="Ribonuclease Z/Hydroxyacylglutathione hydrolase-like"/>
    <property type="match status" value="1"/>
</dbReference>
<reference evidence="5 6" key="1">
    <citation type="submission" date="2021-03" db="EMBL/GenBank/DDBJ databases">
        <title>Genomic Encyclopedia of Type Strains, Phase IV (KMG-IV): sequencing the most valuable type-strain genomes for metagenomic binning, comparative biology and taxonomic classification.</title>
        <authorList>
            <person name="Goeker M."/>
        </authorList>
    </citation>
    <scope>NUCLEOTIDE SEQUENCE [LARGE SCALE GENOMIC DNA]</scope>
    <source>
        <strain evidence="5 6">DSM 14349</strain>
    </source>
</reference>
<evidence type="ECO:0000313" key="6">
    <source>
        <dbReference type="Proteomes" id="UP001519272"/>
    </source>
</evidence>
<dbReference type="PANTHER" id="PTHR42951">
    <property type="entry name" value="METALLO-BETA-LACTAMASE DOMAIN-CONTAINING"/>
    <property type="match status" value="1"/>
</dbReference>
<evidence type="ECO:0000259" key="4">
    <source>
        <dbReference type="SMART" id="SM00849"/>
    </source>
</evidence>
<accession>A0ABS4FMC3</accession>
<gene>
    <name evidence="5" type="ORF">J2Z32_000341</name>
</gene>
<dbReference type="InterPro" id="IPR001279">
    <property type="entry name" value="Metallo-B-lactamas"/>
</dbReference>
<feature type="domain" description="Metallo-beta-lactamase" evidence="4">
    <location>
        <begin position="27"/>
        <end position="245"/>
    </location>
</feature>
<dbReference type="InterPro" id="IPR036866">
    <property type="entry name" value="RibonucZ/Hydroxyglut_hydro"/>
</dbReference>
<dbReference type="Proteomes" id="UP001519272">
    <property type="component" value="Unassembled WGS sequence"/>
</dbReference>